<dbReference type="AlphaFoldDB" id="A0A0L8HEY1"/>
<proteinExistence type="predicted"/>
<accession>A0A0L8HEY1</accession>
<reference evidence="1" key="1">
    <citation type="submission" date="2015-07" db="EMBL/GenBank/DDBJ databases">
        <title>MeaNS - Measles Nucleotide Surveillance Program.</title>
        <authorList>
            <person name="Tran T."/>
            <person name="Druce J."/>
        </authorList>
    </citation>
    <scope>NUCLEOTIDE SEQUENCE</scope>
    <source>
        <strain evidence="1">UCB-OBI-ISO-001</strain>
        <tissue evidence="1">Gonad</tissue>
    </source>
</reference>
<protein>
    <submittedName>
        <fullName evidence="1">Uncharacterized protein</fullName>
    </submittedName>
</protein>
<name>A0A0L8HEY1_OCTBM</name>
<gene>
    <name evidence="1" type="ORF">OCBIM_22016503mg</name>
</gene>
<organism evidence="1">
    <name type="scientific">Octopus bimaculoides</name>
    <name type="common">California two-spotted octopus</name>
    <dbReference type="NCBI Taxonomy" id="37653"/>
    <lineage>
        <taxon>Eukaryota</taxon>
        <taxon>Metazoa</taxon>
        <taxon>Spiralia</taxon>
        <taxon>Lophotrochozoa</taxon>
        <taxon>Mollusca</taxon>
        <taxon>Cephalopoda</taxon>
        <taxon>Coleoidea</taxon>
        <taxon>Octopodiformes</taxon>
        <taxon>Octopoda</taxon>
        <taxon>Incirrata</taxon>
        <taxon>Octopodidae</taxon>
        <taxon>Octopus</taxon>
    </lineage>
</organism>
<evidence type="ECO:0000313" key="1">
    <source>
        <dbReference type="EMBL" id="KOF87654.1"/>
    </source>
</evidence>
<dbReference type="EMBL" id="KQ418363">
    <property type="protein sequence ID" value="KOF87654.1"/>
    <property type="molecule type" value="Genomic_DNA"/>
</dbReference>
<sequence length="100" mass="11768">MMAFIPSRCVTVSVSMKVKILKPLHVFDIIICSSRILTTFRLGVTRLSDHPIWRWHQNFKVTERIKIKYKTITIIFEMKRKGIKGNVQCICKHSFQSECK</sequence>